<keyword evidence="1" id="KW-0853">WD repeat</keyword>
<evidence type="ECO:0000256" key="1">
    <source>
        <dbReference type="ARBA" id="ARBA00022574"/>
    </source>
</evidence>
<dbReference type="SUPFAM" id="SSF81383">
    <property type="entry name" value="F-box domain"/>
    <property type="match status" value="1"/>
</dbReference>
<dbReference type="CDD" id="cd22136">
    <property type="entry name" value="F-box_FBXW10"/>
    <property type="match status" value="1"/>
</dbReference>
<name>Q4R325_MACFA</name>
<evidence type="ECO:0000256" key="2">
    <source>
        <dbReference type="ARBA" id="ARBA00022737"/>
    </source>
</evidence>
<dbReference type="PANTHER" id="PTHR19872:SF7">
    <property type="entry name" value="F-BOX AND WD REPEAT DOMAIN CONTAINING PROTEIN 10B-RELATED"/>
    <property type="match status" value="1"/>
</dbReference>
<dbReference type="AlphaFoldDB" id="Q4R325"/>
<keyword evidence="2" id="KW-0677">Repeat</keyword>
<accession>Q4R325</accession>
<dbReference type="EMBL" id="AB179443">
    <property type="protein sequence ID" value="BAE02494.1"/>
    <property type="molecule type" value="mRNA"/>
</dbReference>
<protein>
    <submittedName>
        <fullName evidence="3">Testis cDNA clone: QtsA-20073, similar to human chromosome 17 open reading frame 1A (C17orf1A)</fullName>
    </submittedName>
</protein>
<organism evidence="3">
    <name type="scientific">Macaca fascicularis</name>
    <name type="common">Crab-eating macaque</name>
    <name type="synonym">Cynomolgus monkey</name>
    <dbReference type="NCBI Taxonomy" id="9541"/>
    <lineage>
        <taxon>Eukaryota</taxon>
        <taxon>Metazoa</taxon>
        <taxon>Chordata</taxon>
        <taxon>Craniata</taxon>
        <taxon>Vertebrata</taxon>
        <taxon>Euteleostomi</taxon>
        <taxon>Mammalia</taxon>
        <taxon>Eutheria</taxon>
        <taxon>Euarchontoglires</taxon>
        <taxon>Primates</taxon>
        <taxon>Haplorrhini</taxon>
        <taxon>Catarrhini</taxon>
        <taxon>Cercopithecidae</taxon>
        <taxon>Cercopithecinae</taxon>
        <taxon>Macaca</taxon>
    </lineage>
</organism>
<dbReference type="InterPro" id="IPR051075">
    <property type="entry name" value="SCF_subunit_WD-repeat"/>
</dbReference>
<dbReference type="PANTHER" id="PTHR19872">
    <property type="entry name" value="UBIQUITIN LIGASE SPECIFICITY FACTOR/HREP PROTEIN"/>
    <property type="match status" value="1"/>
</dbReference>
<proteinExistence type="evidence at transcript level"/>
<evidence type="ECO:0000313" key="3">
    <source>
        <dbReference type="EMBL" id="BAE02494.1"/>
    </source>
</evidence>
<reference evidence="3" key="2">
    <citation type="submission" date="2005-06" db="EMBL/GenBank/DDBJ databases">
        <title>DNA sequences of macaque genes expressed in brain or testis and its evolutionary implications.</title>
        <authorList>
            <consortium name="International consortium for macaque cDNA sequencing and analysis"/>
        </authorList>
    </citation>
    <scope>NUCLEOTIDE SEQUENCE</scope>
</reference>
<sequence length="681" mass="77499">MENLESTLKNAPYFHCEKGTDSIPLCQKCETCVLAWKIFSTKEWFCRISDISQRRFLVSILKQLNSLYLLHYFQNILQTTQGKDFIYNRSRIDLSKKERKVVKSFLNQMLDKTVEQKMKEILYWFGNSNHWTKANYTLLLLQMCNPKLLLTAANVIRVLFLREQNNISGLNQDITDVCFSPEKDDSSKSVTSQVYWTAKTQHTSLPLSKAPENEHLLGAASNPEEPWRNSLQCISEMNRLFSEKGGITKPGYDPCNLLVDLDDLRDLSSGFSKYRDFIRYLPIHLSKYILRMLDRHTLNKCASVSQHWAAMAQQVKMDLSAHGFIQNQIVFMQGSYTRGIDPNYANKVSIPVPKMVDDGKRMEILSKSNMQVHSPRESVSSKQTVIQELLPSKPPKSRVLLKPAKFSSEADDVEKAPKQGQLETPEKLLNHPKKKSWKIPMSPDQFLLTVSALQQAHNSGKFAYPCRPRTEIIDVWGPSISYPRKVLNFKGKSIQHAVDQLRLSNPPIDVKQTSIPLEIQKLQPNLKISLHSPRVQSTLPQPMIIRSRFSGSLKGGDQVTSSIERAVCSPLTSMQVIKPNRMLAPKVGTATLSLNKERPRIYTALDPLRVNTEFVLLTVKEEKEHQEAKMKEYQARESTGVVDPGKASKAAWIRKIKGLPIDNFMKQGETAAPELGQNVFI</sequence>
<dbReference type="Gene3D" id="1.20.1280.50">
    <property type="match status" value="1"/>
</dbReference>
<dbReference type="InterPro" id="IPR036047">
    <property type="entry name" value="F-box-like_dom_sf"/>
</dbReference>
<reference evidence="3" key="1">
    <citation type="journal article" date="2005" name="Mol. Biol. Evol.">
        <title>Substitution rate and structural divergence of 5'UTR evolution: comparative analysis between human and cynomolgus monkey cDNAs.</title>
        <authorList>
            <person name="Osada N."/>
            <person name="Hirata M."/>
            <person name="Tanuma R."/>
            <person name="Kusuda J."/>
            <person name="Hida M."/>
            <person name="Suzuki Y."/>
            <person name="Sugano S."/>
            <person name="Gojobori T."/>
            <person name="Shen C.K."/>
            <person name="Wu C.I."/>
            <person name="Hashimoto K."/>
        </authorList>
    </citation>
    <scope>NUCLEOTIDE SEQUENCE</scope>
</reference>